<keyword evidence="2 5" id="KW-0560">Oxidoreductase</keyword>
<proteinExistence type="inferred from homology"/>
<dbReference type="GO" id="GO:0006527">
    <property type="term" value="P:L-arginine catabolic process"/>
    <property type="evidence" value="ECO:0007669"/>
    <property type="project" value="InterPro"/>
</dbReference>
<dbReference type="EC" id="1.2.1.71" evidence="7"/>
<dbReference type="NCBIfam" id="NF006992">
    <property type="entry name" value="PRK09457.1"/>
    <property type="match status" value="1"/>
</dbReference>
<dbReference type="CDD" id="cd07095">
    <property type="entry name" value="ALDH_SGSD_AstD"/>
    <property type="match status" value="1"/>
</dbReference>
<dbReference type="InterPro" id="IPR016161">
    <property type="entry name" value="Ald_DH/histidinol_DH"/>
</dbReference>
<dbReference type="FunCoup" id="A0A0U5JED4">
    <property type="interactions" value="12"/>
</dbReference>
<evidence type="ECO:0000256" key="2">
    <source>
        <dbReference type="ARBA" id="ARBA00023002"/>
    </source>
</evidence>
<comment type="similarity">
    <text evidence="5">Belongs to the aldehyde dehydrogenase family.</text>
</comment>
<evidence type="ECO:0000256" key="4">
    <source>
        <dbReference type="PROSITE-ProRule" id="PRU10007"/>
    </source>
</evidence>
<dbReference type="InterPro" id="IPR017649">
    <property type="entry name" value="SuccinylGlu_semiald_DH_AstD"/>
</dbReference>
<dbReference type="RefSeq" id="WP_059061301.1">
    <property type="nucleotide sequence ID" value="NZ_LN879502.1"/>
</dbReference>
<keyword evidence="8" id="KW-1185">Reference proteome</keyword>
<dbReference type="InterPro" id="IPR016162">
    <property type="entry name" value="Ald_DH_N"/>
</dbReference>
<protein>
    <submittedName>
        <fullName evidence="7">Succinylglutamic semialdehyde dehydrogenase</fullName>
        <ecNumber evidence="7">1.2.1.71</ecNumber>
    </submittedName>
</protein>
<name>A0A0U5JED4_9BACT</name>
<sequence>MQEHPSLFTNHRWSIGEGLPFASINPATGAIVWQGNETSERQVYEAVQNAKQAFEKWSGLTMDERSQHLDHFGEILKQNAMQLAEAISQETGKPLWDSRNEVSAMINKIGLSLEAYGRRCAGMIREQPQSRSITRHRPHGVVAVFGPFNFPGHLPGGHIIPALLAGNTVVFKPSELTPLVAEITLSFWEKANLPAGVLNLVQGGKETGQALVHHPDIQGVFFTGSYKTGLFLSNYFGNYPQKILALEMGGNNPLIVSQITDLETAAYLTIQSAYLSSGQRCTCARRLIVPAGKIGDEFLNTLQEMIKTIVVGPYTQIPEPFMGPVISTQQAKYLLEAQQNLIDKGGRPILEMAAIQPGTAFLSPGLMDVSDIAERPDEEIFGPFLQIIRVRNFHEAVKEANQTKFGLAAGLFSDQQEEYNYFYKNIRAGIINWNTQLTGASSAAPFGGIGCSGNFRPSAYYAADYCSYPVASLETPTLKMPSITQPGLKAKTEQPKMTY</sequence>
<dbReference type="Proteomes" id="UP000069902">
    <property type="component" value="Chromosome cPNK"/>
</dbReference>
<feature type="active site" evidence="4">
    <location>
        <position position="247"/>
    </location>
</feature>
<dbReference type="EMBL" id="LN879502">
    <property type="protein sequence ID" value="CUI17156.1"/>
    <property type="molecule type" value="Genomic_DNA"/>
</dbReference>
<organism evidence="7 8">
    <name type="scientific">Candidatus Protochlamydia naegleriophila</name>
    <dbReference type="NCBI Taxonomy" id="389348"/>
    <lineage>
        <taxon>Bacteria</taxon>
        <taxon>Pseudomonadati</taxon>
        <taxon>Chlamydiota</taxon>
        <taxon>Chlamydiia</taxon>
        <taxon>Parachlamydiales</taxon>
        <taxon>Parachlamydiaceae</taxon>
        <taxon>Candidatus Protochlamydia</taxon>
    </lineage>
</organism>
<dbReference type="HAMAP" id="MF_01174">
    <property type="entry name" value="Aldedh_AstD"/>
    <property type="match status" value="1"/>
</dbReference>
<dbReference type="SUPFAM" id="SSF53720">
    <property type="entry name" value="ALDH-like"/>
    <property type="match status" value="1"/>
</dbReference>
<dbReference type="GO" id="GO:0043824">
    <property type="term" value="F:succinylglutamate-semialdehyde dehydrogenase activity"/>
    <property type="evidence" value="ECO:0007669"/>
    <property type="project" value="UniProtKB-EC"/>
</dbReference>
<evidence type="ECO:0000313" key="7">
    <source>
        <dbReference type="EMBL" id="CUI17156.1"/>
    </source>
</evidence>
<dbReference type="STRING" id="389348.PNK_1546"/>
<dbReference type="PATRIC" id="fig|389348.3.peg.1733"/>
<dbReference type="PANTHER" id="PTHR11699">
    <property type="entry name" value="ALDEHYDE DEHYDROGENASE-RELATED"/>
    <property type="match status" value="1"/>
</dbReference>
<dbReference type="InterPro" id="IPR016160">
    <property type="entry name" value="Ald_DH_CS_CYS"/>
</dbReference>
<dbReference type="InParanoid" id="A0A0U5JED4"/>
<dbReference type="InterPro" id="IPR029510">
    <property type="entry name" value="Ald_DH_CS_GLU"/>
</dbReference>
<dbReference type="AlphaFoldDB" id="A0A0U5JED4"/>
<gene>
    <name evidence="7" type="primary">astD</name>
    <name evidence="7" type="ORF">PNK_1546</name>
</gene>
<evidence type="ECO:0000259" key="6">
    <source>
        <dbReference type="Pfam" id="PF00171"/>
    </source>
</evidence>
<dbReference type="Gene3D" id="3.40.309.10">
    <property type="entry name" value="Aldehyde Dehydrogenase, Chain A, domain 2"/>
    <property type="match status" value="1"/>
</dbReference>
<feature type="domain" description="Aldehyde dehydrogenase" evidence="6">
    <location>
        <begin position="21"/>
        <end position="464"/>
    </location>
</feature>
<evidence type="ECO:0000256" key="5">
    <source>
        <dbReference type="RuleBase" id="RU003345"/>
    </source>
</evidence>
<evidence type="ECO:0000313" key="8">
    <source>
        <dbReference type="Proteomes" id="UP000069902"/>
    </source>
</evidence>
<dbReference type="InterPro" id="IPR015590">
    <property type="entry name" value="Aldehyde_DH_dom"/>
</dbReference>
<dbReference type="Pfam" id="PF00171">
    <property type="entry name" value="Aldedh"/>
    <property type="match status" value="1"/>
</dbReference>
<dbReference type="PROSITE" id="PS00687">
    <property type="entry name" value="ALDEHYDE_DEHYDR_GLU"/>
    <property type="match status" value="1"/>
</dbReference>
<dbReference type="InterPro" id="IPR016163">
    <property type="entry name" value="Ald_DH_C"/>
</dbReference>
<dbReference type="NCBIfam" id="TIGR03240">
    <property type="entry name" value="arg_catab_astD"/>
    <property type="match status" value="1"/>
</dbReference>
<evidence type="ECO:0000256" key="1">
    <source>
        <dbReference type="ARBA" id="ARBA00022503"/>
    </source>
</evidence>
<evidence type="ECO:0000256" key="3">
    <source>
        <dbReference type="ARBA" id="ARBA00023027"/>
    </source>
</evidence>
<keyword evidence="1" id="KW-0056">Arginine metabolism</keyword>
<reference evidence="8" key="1">
    <citation type="submission" date="2015-09" db="EMBL/GenBank/DDBJ databases">
        <authorList>
            <person name="Bertelli C."/>
        </authorList>
    </citation>
    <scope>NUCLEOTIDE SEQUENCE [LARGE SCALE GENOMIC DNA]</scope>
    <source>
        <strain evidence="8">KNic</strain>
    </source>
</reference>
<keyword evidence="3" id="KW-0520">NAD</keyword>
<dbReference type="PROSITE" id="PS00070">
    <property type="entry name" value="ALDEHYDE_DEHYDR_CYS"/>
    <property type="match status" value="1"/>
</dbReference>
<dbReference type="Gene3D" id="3.40.605.10">
    <property type="entry name" value="Aldehyde Dehydrogenase, Chain A, domain 1"/>
    <property type="match status" value="1"/>
</dbReference>
<dbReference type="KEGG" id="pnl:PNK_1546"/>
<accession>A0A0U5JED4</accession>
<dbReference type="FunFam" id="3.40.605.10:FF:000010">
    <property type="entry name" value="N-succinylglutamate 5-semialdehyde dehydrogenase"/>
    <property type="match status" value="1"/>
</dbReference>